<dbReference type="EMBL" id="AACZBH010000146">
    <property type="protein sequence ID" value="EAN7518578.1"/>
    <property type="molecule type" value="Genomic_DNA"/>
</dbReference>
<reference evidence="1" key="1">
    <citation type="submission" date="2018-12" db="EMBL/GenBank/DDBJ databases">
        <authorList>
            <consortium name="PulseNet: The National Subtyping Network for Foodborne Disease Surveillance"/>
            <person name="Tarr C.L."/>
            <person name="Trees E."/>
            <person name="Katz L.S."/>
            <person name="Carleton-Romer H.A."/>
            <person name="Stroika S."/>
            <person name="Kucerova Z."/>
            <person name="Roache K.F."/>
            <person name="Sabol A.L."/>
            <person name="Besser J."/>
            <person name="Gerner-Smidt P."/>
        </authorList>
    </citation>
    <scope>NUCLEOTIDE SEQUENCE</scope>
    <source>
        <strain evidence="1">PNUSAS064340</strain>
    </source>
</reference>
<gene>
    <name evidence="1" type="ORF">EKX87_25555</name>
</gene>
<dbReference type="AlphaFoldDB" id="A0A5T3RJD6"/>
<protein>
    <submittedName>
        <fullName evidence="1">Integrase</fullName>
    </submittedName>
</protein>
<sequence length="101" mass="10804">KLAREGYRDEIIAELLDHSSILSVGIYTENLADNAEKINQAVSNGLALIADAFLGKAKISGVAPKHNSGDLLTGKTSLSCIKKTAMPCHGCIYFKKSVKEV</sequence>
<accession>A0A5T3RJD6</accession>
<proteinExistence type="predicted"/>
<comment type="caution">
    <text evidence="1">The sequence shown here is derived from an EMBL/GenBank/DDBJ whole genome shotgun (WGS) entry which is preliminary data.</text>
</comment>
<name>A0A5T3RJD6_SALER</name>
<evidence type="ECO:0000313" key="1">
    <source>
        <dbReference type="EMBL" id="EAN7518578.1"/>
    </source>
</evidence>
<feature type="non-terminal residue" evidence="1">
    <location>
        <position position="1"/>
    </location>
</feature>
<organism evidence="1">
    <name type="scientific">Salmonella enterica</name>
    <name type="common">Salmonella choleraesuis</name>
    <dbReference type="NCBI Taxonomy" id="28901"/>
    <lineage>
        <taxon>Bacteria</taxon>
        <taxon>Pseudomonadati</taxon>
        <taxon>Pseudomonadota</taxon>
        <taxon>Gammaproteobacteria</taxon>
        <taxon>Enterobacterales</taxon>
        <taxon>Enterobacteriaceae</taxon>
        <taxon>Salmonella</taxon>
    </lineage>
</organism>